<accession>C8PFX7</accession>
<reference evidence="1 2" key="1">
    <citation type="submission" date="2009-07" db="EMBL/GenBank/DDBJ databases">
        <authorList>
            <person name="Madupu R."/>
            <person name="Sebastian Y."/>
            <person name="Durkin A.S."/>
            <person name="Torralba M."/>
            <person name="Methe B."/>
            <person name="Sutton G.G."/>
            <person name="Strausberg R.L."/>
            <person name="Nelson K.E."/>
        </authorList>
    </citation>
    <scope>NUCLEOTIDE SEQUENCE [LARGE SCALE GENOMIC DNA]</scope>
    <source>
        <strain evidence="1 2">RM3268</strain>
    </source>
</reference>
<sequence>MQADFTKRNFKIYQKSSERLRANFIKFHEILNPPAPLIKFYKFKAKFERIMDESTTNQRR</sequence>
<protein>
    <submittedName>
        <fullName evidence="1">Uncharacterized protein</fullName>
    </submittedName>
</protein>
<dbReference type="EMBL" id="ACYG01000019">
    <property type="protein sequence ID" value="EEV18015.1"/>
    <property type="molecule type" value="Genomic_DNA"/>
</dbReference>
<comment type="caution">
    <text evidence="1">The sequence shown here is derived from an EMBL/GenBank/DDBJ whole genome shotgun (WGS) entry which is preliminary data.</text>
</comment>
<name>C8PFX7_9BACT</name>
<dbReference type="AlphaFoldDB" id="C8PFX7"/>
<dbReference type="RefSeq" id="WP_005870261.1">
    <property type="nucleotide sequence ID" value="NZ_ACYG01000019.1"/>
</dbReference>
<dbReference type="Proteomes" id="UP000005709">
    <property type="component" value="Unassembled WGS sequence"/>
</dbReference>
<organism evidence="1 2">
    <name type="scientific">Campylobacter gracilis RM3268</name>
    <dbReference type="NCBI Taxonomy" id="553220"/>
    <lineage>
        <taxon>Bacteria</taxon>
        <taxon>Pseudomonadati</taxon>
        <taxon>Campylobacterota</taxon>
        <taxon>Epsilonproteobacteria</taxon>
        <taxon>Campylobacterales</taxon>
        <taxon>Campylobacteraceae</taxon>
        <taxon>Campylobacter</taxon>
    </lineage>
</organism>
<proteinExistence type="predicted"/>
<keyword evidence="2" id="KW-1185">Reference proteome</keyword>
<evidence type="ECO:0000313" key="2">
    <source>
        <dbReference type="Proteomes" id="UP000005709"/>
    </source>
</evidence>
<evidence type="ECO:0000313" key="1">
    <source>
        <dbReference type="EMBL" id="EEV18015.1"/>
    </source>
</evidence>
<gene>
    <name evidence="1" type="ORF">CAMGR0001_0770</name>
</gene>